<feature type="domain" description="S1 motif" evidence="5">
    <location>
        <begin position="199"/>
        <end position="267"/>
    </location>
</feature>
<keyword evidence="7" id="KW-1185">Reference proteome</keyword>
<gene>
    <name evidence="6" type="ORF">FC86_GL000763</name>
</gene>
<dbReference type="RefSeq" id="WP_056974974.1">
    <property type="nucleotide sequence ID" value="NZ_AYZL01000020.1"/>
</dbReference>
<evidence type="ECO:0000259" key="5">
    <source>
        <dbReference type="PROSITE" id="PS50126"/>
    </source>
</evidence>
<dbReference type="Pfam" id="PF00575">
    <property type="entry name" value="S1"/>
    <property type="match status" value="3"/>
</dbReference>
<dbReference type="NCBIfam" id="NF005208">
    <property type="entry name" value="PRK06676.1"/>
    <property type="match status" value="1"/>
</dbReference>
<dbReference type="AlphaFoldDB" id="A0A0R2DHT1"/>
<feature type="domain" description="S1 motif" evidence="5">
    <location>
        <begin position="113"/>
        <end position="178"/>
    </location>
</feature>
<dbReference type="PANTHER" id="PTHR10724">
    <property type="entry name" value="30S RIBOSOMAL PROTEIN S1"/>
    <property type="match status" value="1"/>
</dbReference>
<dbReference type="CDD" id="cd04465">
    <property type="entry name" value="S1_RPS1_repeat_ec2_hs2"/>
    <property type="match status" value="1"/>
</dbReference>
<dbReference type="GO" id="GO:0006412">
    <property type="term" value="P:translation"/>
    <property type="evidence" value="ECO:0007669"/>
    <property type="project" value="TreeGrafter"/>
</dbReference>
<dbReference type="PANTHER" id="PTHR10724:SF7">
    <property type="entry name" value="SMALL RIBOSOMAL SUBUNIT PROTEIN BS1C"/>
    <property type="match status" value="1"/>
</dbReference>
<dbReference type="EMBL" id="AYZL01000020">
    <property type="protein sequence ID" value="KRN03656.1"/>
    <property type="molecule type" value="Genomic_DNA"/>
</dbReference>
<feature type="compositionally biased region" description="Polar residues" evidence="4">
    <location>
        <begin position="359"/>
        <end position="369"/>
    </location>
</feature>
<feature type="domain" description="S1 motif" evidence="5">
    <location>
        <begin position="284"/>
        <end position="353"/>
    </location>
</feature>
<dbReference type="PRINTS" id="PR00681">
    <property type="entry name" value="RIBOSOMALS1"/>
</dbReference>
<dbReference type="OrthoDB" id="9804077at2"/>
<keyword evidence="3" id="KW-0687">Ribonucleoprotein</keyword>
<organism evidence="6 7">
    <name type="scientific">Holzapfeliella floricola DSM 23037 = JCM 16512</name>
    <dbReference type="NCBI Taxonomy" id="1423744"/>
    <lineage>
        <taxon>Bacteria</taxon>
        <taxon>Bacillati</taxon>
        <taxon>Bacillota</taxon>
        <taxon>Bacilli</taxon>
        <taxon>Lactobacillales</taxon>
        <taxon>Lactobacillaceae</taxon>
        <taxon>Holzapfeliella</taxon>
    </lineage>
</organism>
<feature type="domain" description="S1 motif" evidence="5">
    <location>
        <begin position="22"/>
        <end position="95"/>
    </location>
</feature>
<evidence type="ECO:0000256" key="1">
    <source>
        <dbReference type="ARBA" id="ARBA00006767"/>
    </source>
</evidence>
<protein>
    <submittedName>
        <fullName evidence="6">30S ribosomal protein S1</fullName>
    </submittedName>
</protein>
<feature type="region of interest" description="Disordered" evidence="4">
    <location>
        <begin position="349"/>
        <end position="393"/>
    </location>
</feature>
<evidence type="ECO:0000313" key="7">
    <source>
        <dbReference type="Proteomes" id="UP000051378"/>
    </source>
</evidence>
<dbReference type="GO" id="GO:0003735">
    <property type="term" value="F:structural constituent of ribosome"/>
    <property type="evidence" value="ECO:0007669"/>
    <property type="project" value="TreeGrafter"/>
</dbReference>
<comment type="similarity">
    <text evidence="1">Belongs to the bacterial ribosomal protein bS1 family.</text>
</comment>
<dbReference type="InterPro" id="IPR050437">
    <property type="entry name" value="Ribos_protein_bS1-like"/>
</dbReference>
<dbReference type="GO" id="GO:0003729">
    <property type="term" value="F:mRNA binding"/>
    <property type="evidence" value="ECO:0007669"/>
    <property type="project" value="UniProtKB-ARBA"/>
</dbReference>
<sequence>MADNNEIMMKDILDELTGVNIGDVVGVEVLVVEDGQLVVGVDNAGVEGVIPKREFTADRSANLKELAKAGDHFEALVLRRAGGDKENGEFIFSVTRLAARKAFGQLQKDFEADKSVEGKITGAVRGGLLVDVGARGFLPASLISDHYVSNLKPYVGQTLEFKITEIDPSQNRLILSRKDFVTEKREAAFENISEKIMPGDIVDGKVAHLTKFGAFVDLGGVTGLVHISEISYKRVEKPSDVLSPEQDVKVKVLEVDSENQRIALSIKQTQPSPFEQATSDLVADDVVEGTVKSLTDFGAFVEIASGVQGLVHVSEISNDHVRVPSDVLSVNDQVEVRVLSIDKDSQRISLSMKSDDSNEASQNHESAQNEADYMDNDDSFSIGDIIGDELKNN</sequence>
<dbReference type="STRING" id="1423744.FC86_GL000763"/>
<dbReference type="InterPro" id="IPR012340">
    <property type="entry name" value="NA-bd_OB-fold"/>
</dbReference>
<keyword evidence="2 6" id="KW-0689">Ribosomal protein</keyword>
<dbReference type="PROSITE" id="PS50126">
    <property type="entry name" value="S1"/>
    <property type="match status" value="4"/>
</dbReference>
<dbReference type="InterPro" id="IPR035104">
    <property type="entry name" value="Ribosomal_protein_S1-like"/>
</dbReference>
<accession>A0A0R2DHT1</accession>
<dbReference type="InterPro" id="IPR003029">
    <property type="entry name" value="S1_domain"/>
</dbReference>
<dbReference type="SMART" id="SM00316">
    <property type="entry name" value="S1"/>
    <property type="match status" value="4"/>
</dbReference>
<evidence type="ECO:0000256" key="3">
    <source>
        <dbReference type="ARBA" id="ARBA00023274"/>
    </source>
</evidence>
<dbReference type="PATRIC" id="fig|1423744.4.peg.783"/>
<dbReference type="Gene3D" id="2.40.50.140">
    <property type="entry name" value="Nucleic acid-binding proteins"/>
    <property type="match status" value="4"/>
</dbReference>
<dbReference type="Proteomes" id="UP000051378">
    <property type="component" value="Unassembled WGS sequence"/>
</dbReference>
<name>A0A0R2DHT1_9LACO</name>
<evidence type="ECO:0000313" key="6">
    <source>
        <dbReference type="EMBL" id="KRN03656.1"/>
    </source>
</evidence>
<evidence type="ECO:0000256" key="4">
    <source>
        <dbReference type="SAM" id="MobiDB-lite"/>
    </source>
</evidence>
<dbReference type="FunFam" id="2.40.50.140:FF:000051">
    <property type="entry name" value="RNA-binding transcriptional accessory protein"/>
    <property type="match status" value="2"/>
</dbReference>
<dbReference type="GO" id="GO:0022627">
    <property type="term" value="C:cytosolic small ribosomal subunit"/>
    <property type="evidence" value="ECO:0007669"/>
    <property type="project" value="TreeGrafter"/>
</dbReference>
<dbReference type="CDD" id="cd05688">
    <property type="entry name" value="S1_RPS1_repeat_ec3"/>
    <property type="match status" value="1"/>
</dbReference>
<reference evidence="6 7" key="1">
    <citation type="journal article" date="2015" name="Genome Announc.">
        <title>Expanding the biotechnology potential of lactobacilli through comparative genomics of 213 strains and associated genera.</title>
        <authorList>
            <person name="Sun Z."/>
            <person name="Harris H.M."/>
            <person name="McCann A."/>
            <person name="Guo C."/>
            <person name="Argimon S."/>
            <person name="Zhang W."/>
            <person name="Yang X."/>
            <person name="Jeffery I.B."/>
            <person name="Cooney J.C."/>
            <person name="Kagawa T.F."/>
            <person name="Liu W."/>
            <person name="Song Y."/>
            <person name="Salvetti E."/>
            <person name="Wrobel A."/>
            <person name="Rasinkangas P."/>
            <person name="Parkhill J."/>
            <person name="Rea M.C."/>
            <person name="O'Sullivan O."/>
            <person name="Ritari J."/>
            <person name="Douillard F.P."/>
            <person name="Paul Ross R."/>
            <person name="Yang R."/>
            <person name="Briner A.E."/>
            <person name="Felis G.E."/>
            <person name="de Vos W.M."/>
            <person name="Barrangou R."/>
            <person name="Klaenhammer T.R."/>
            <person name="Caufield P.W."/>
            <person name="Cui Y."/>
            <person name="Zhang H."/>
            <person name="O'Toole P.W."/>
        </authorList>
    </citation>
    <scope>NUCLEOTIDE SEQUENCE [LARGE SCALE GENOMIC DNA]</scope>
    <source>
        <strain evidence="6 7">DSM 23037</strain>
    </source>
</reference>
<dbReference type="SUPFAM" id="SSF50249">
    <property type="entry name" value="Nucleic acid-binding proteins"/>
    <property type="match status" value="4"/>
</dbReference>
<proteinExistence type="inferred from homology"/>
<evidence type="ECO:0000256" key="2">
    <source>
        <dbReference type="ARBA" id="ARBA00022980"/>
    </source>
</evidence>
<comment type="caution">
    <text evidence="6">The sequence shown here is derived from an EMBL/GenBank/DDBJ whole genome shotgun (WGS) entry which is preliminary data.</text>
</comment>